<name>A0A076FE40_9VIRU</name>
<dbReference type="GeneID" id="20098418"/>
<protein>
    <submittedName>
        <fullName evidence="2">Uncharacterized protein</fullName>
    </submittedName>
</protein>
<sequence length="362" mass="41009">MFQVVFVMSVPRNVSKLHISFASRVFISKYINLDILILNNIDYIVVTPALPNTYAWRNSSMELVVERSTINTLPVKTVGLFVKDVKVVIMNLEKSVVRVYVFQSHIINLHSYSVVFCNYFLTDVVIDNVNYFHIENGVLRFDNVGILKSNSDLFILGRSVLVIKDFDLESDNYKVTIGPHVALINRNVITTTTEDNRLEQLRNDGVVEKNVIFVVATIIIILLIIVMFILLCRLMVHTTEYQSVNIDPSVKDDENPPTYNSIYPQHQPRGGRGVSKWSFMHCVVCIIMLSGNVDAISLINGNGTHLVNITTGSVNLLNERFDTSPPKPNINITANHHEGKYNGIWVSNEEMLMTILKLDIII</sequence>
<dbReference type="EMBL" id="KJ184318">
    <property type="protein sequence ID" value="AII15900.1"/>
    <property type="molecule type" value="Genomic_DNA"/>
</dbReference>
<feature type="transmembrane region" description="Helical" evidence="1">
    <location>
        <begin position="211"/>
        <end position="232"/>
    </location>
</feature>
<proteinExistence type="predicted"/>
<keyword evidence="1" id="KW-0472">Membrane</keyword>
<accession>A0A076FE40</accession>
<dbReference type="Proteomes" id="UP000203413">
    <property type="component" value="Segment"/>
</dbReference>
<keyword evidence="3" id="KW-1185">Reference proteome</keyword>
<evidence type="ECO:0000313" key="3">
    <source>
        <dbReference type="Proteomes" id="UP000203413"/>
    </source>
</evidence>
<evidence type="ECO:0000313" key="2">
    <source>
        <dbReference type="EMBL" id="AII15900.1"/>
    </source>
</evidence>
<dbReference type="KEGG" id="vg:20098418"/>
<organism evidence="2 3">
    <name type="scientific">Penaeus monodon nudivirus</name>
    <dbReference type="NCBI Taxonomy" id="1529056"/>
    <lineage>
        <taxon>Viruses</taxon>
        <taxon>Viruses incertae sedis</taxon>
        <taxon>Naldaviricetes</taxon>
        <taxon>Lefavirales</taxon>
        <taxon>Nudiviridae</taxon>
        <taxon>Gammanudivirus</taxon>
        <taxon>Gammanudivirus pemonodonis</taxon>
    </lineage>
</organism>
<keyword evidence="1" id="KW-1133">Transmembrane helix</keyword>
<keyword evidence="1" id="KW-0812">Transmembrane</keyword>
<gene>
    <name evidence="2" type="ORF">PmNV_112</name>
</gene>
<evidence type="ECO:0000256" key="1">
    <source>
        <dbReference type="SAM" id="Phobius"/>
    </source>
</evidence>
<dbReference type="RefSeq" id="YP_009051950.1">
    <property type="nucleotide sequence ID" value="NC_024692.1"/>
</dbReference>
<reference evidence="2 3" key="1">
    <citation type="journal article" date="2014" name="BMC Genomics">
        <title>The genome and occlusion bodies of marine Penaeus monodon nudivirus (PmNV, also known as MBV and PemoNPV) suggest that it should be assigned to a new nudivirus genus that is distinct from the terrestrial nudiviruses.</title>
        <authorList>
            <person name="Yang Y.T."/>
            <person name="Lee D.Y."/>
            <person name="Wang Y."/>
            <person name="Hu J.M."/>
            <person name="Li W.H."/>
            <person name="Leu J.H."/>
            <person name="Chang G.D."/>
            <person name="Ke H.M."/>
            <person name="Kang S.T."/>
            <person name="Lin S.S."/>
            <person name="Kou G.H."/>
            <person name="Lo C.F."/>
        </authorList>
    </citation>
    <scope>NUCLEOTIDE SEQUENCE [LARGE SCALE GENOMIC DNA]</scope>
    <source>
        <strain evidence="2">Indonesia</strain>
    </source>
</reference>